<dbReference type="Gramene" id="mRNA:HanXRQr2_Chr09g0414421">
    <property type="protein sequence ID" value="mRNA:HanXRQr2_Chr09g0414421"/>
    <property type="gene ID" value="HanXRQr2_Chr09g0414421"/>
</dbReference>
<dbReference type="InterPro" id="IPR012677">
    <property type="entry name" value="Nucleotide-bd_a/b_plait_sf"/>
</dbReference>
<evidence type="ECO:0000313" key="2">
    <source>
        <dbReference type="Proteomes" id="UP000215914"/>
    </source>
</evidence>
<reference evidence="1" key="2">
    <citation type="submission" date="2020-06" db="EMBL/GenBank/DDBJ databases">
        <title>Helianthus annuus Genome sequencing and assembly Release 2.</title>
        <authorList>
            <person name="Gouzy J."/>
            <person name="Langlade N."/>
            <person name="Munos S."/>
        </authorList>
    </citation>
    <scope>NUCLEOTIDE SEQUENCE</scope>
    <source>
        <tissue evidence="1">Leaves</tissue>
    </source>
</reference>
<dbReference type="Proteomes" id="UP000215914">
    <property type="component" value="Unassembled WGS sequence"/>
</dbReference>
<evidence type="ECO:0000313" key="1">
    <source>
        <dbReference type="EMBL" id="KAF5793167.1"/>
    </source>
</evidence>
<comment type="caution">
    <text evidence="1">The sequence shown here is derived from an EMBL/GenBank/DDBJ whole genome shotgun (WGS) entry which is preliminary data.</text>
</comment>
<keyword evidence="2" id="KW-1185">Reference proteome</keyword>
<gene>
    <name evidence="1" type="ORF">HanXRQr2_Chr09g0414421</name>
</gene>
<protein>
    <recommendedName>
        <fullName evidence="3">Nucleotide-binding alpha-beta plait domain-containing protein</fullName>
    </recommendedName>
</protein>
<organism evidence="1 2">
    <name type="scientific">Helianthus annuus</name>
    <name type="common">Common sunflower</name>
    <dbReference type="NCBI Taxonomy" id="4232"/>
    <lineage>
        <taxon>Eukaryota</taxon>
        <taxon>Viridiplantae</taxon>
        <taxon>Streptophyta</taxon>
        <taxon>Embryophyta</taxon>
        <taxon>Tracheophyta</taxon>
        <taxon>Spermatophyta</taxon>
        <taxon>Magnoliopsida</taxon>
        <taxon>eudicotyledons</taxon>
        <taxon>Gunneridae</taxon>
        <taxon>Pentapetalae</taxon>
        <taxon>asterids</taxon>
        <taxon>campanulids</taxon>
        <taxon>Asterales</taxon>
        <taxon>Asteraceae</taxon>
        <taxon>Asteroideae</taxon>
        <taxon>Heliantheae alliance</taxon>
        <taxon>Heliantheae</taxon>
        <taxon>Helianthus</taxon>
    </lineage>
</organism>
<sequence>MLNNYVIKRSGHRGFGFMTFAEDGVADRVSRRSHEICGQQLVAGSATS</sequence>
<proteinExistence type="predicted"/>
<reference evidence="1" key="1">
    <citation type="journal article" date="2017" name="Nature">
        <title>The sunflower genome provides insights into oil metabolism, flowering and Asterid evolution.</title>
        <authorList>
            <person name="Badouin H."/>
            <person name="Gouzy J."/>
            <person name="Grassa C.J."/>
            <person name="Murat F."/>
            <person name="Staton S.E."/>
            <person name="Cottret L."/>
            <person name="Lelandais-Briere C."/>
            <person name="Owens G.L."/>
            <person name="Carrere S."/>
            <person name="Mayjonade B."/>
            <person name="Legrand L."/>
            <person name="Gill N."/>
            <person name="Kane N.C."/>
            <person name="Bowers J.E."/>
            <person name="Hubner S."/>
            <person name="Bellec A."/>
            <person name="Berard A."/>
            <person name="Berges H."/>
            <person name="Blanchet N."/>
            <person name="Boniface M.C."/>
            <person name="Brunel D."/>
            <person name="Catrice O."/>
            <person name="Chaidir N."/>
            <person name="Claudel C."/>
            <person name="Donnadieu C."/>
            <person name="Faraut T."/>
            <person name="Fievet G."/>
            <person name="Helmstetter N."/>
            <person name="King M."/>
            <person name="Knapp S.J."/>
            <person name="Lai Z."/>
            <person name="Le Paslier M.C."/>
            <person name="Lippi Y."/>
            <person name="Lorenzon L."/>
            <person name="Mandel J.R."/>
            <person name="Marage G."/>
            <person name="Marchand G."/>
            <person name="Marquand E."/>
            <person name="Bret-Mestries E."/>
            <person name="Morien E."/>
            <person name="Nambeesan S."/>
            <person name="Nguyen T."/>
            <person name="Pegot-Espagnet P."/>
            <person name="Pouilly N."/>
            <person name="Raftis F."/>
            <person name="Sallet E."/>
            <person name="Schiex T."/>
            <person name="Thomas J."/>
            <person name="Vandecasteele C."/>
            <person name="Vares D."/>
            <person name="Vear F."/>
            <person name="Vautrin S."/>
            <person name="Crespi M."/>
            <person name="Mangin B."/>
            <person name="Burke J.M."/>
            <person name="Salse J."/>
            <person name="Munos S."/>
            <person name="Vincourt P."/>
            <person name="Rieseberg L.H."/>
            <person name="Langlade N.B."/>
        </authorList>
    </citation>
    <scope>NUCLEOTIDE SEQUENCE</scope>
    <source>
        <tissue evidence="1">Leaves</tissue>
    </source>
</reference>
<dbReference type="AlphaFoldDB" id="A0A9K3IAI1"/>
<accession>A0A9K3IAI1</accession>
<evidence type="ECO:0008006" key="3">
    <source>
        <dbReference type="Google" id="ProtNLM"/>
    </source>
</evidence>
<name>A0A9K3IAI1_HELAN</name>
<dbReference type="EMBL" id="MNCJ02000324">
    <property type="protein sequence ID" value="KAF5793167.1"/>
    <property type="molecule type" value="Genomic_DNA"/>
</dbReference>
<dbReference type="Gene3D" id="3.30.70.330">
    <property type="match status" value="1"/>
</dbReference>